<evidence type="ECO:0000313" key="3">
    <source>
        <dbReference type="EMBL" id="SIR32626.1"/>
    </source>
</evidence>
<organism evidence="3 4">
    <name type="scientific">Natronorubrum daqingense</name>
    <dbReference type="NCBI Taxonomy" id="588898"/>
    <lineage>
        <taxon>Archaea</taxon>
        <taxon>Methanobacteriati</taxon>
        <taxon>Methanobacteriota</taxon>
        <taxon>Stenosarchaea group</taxon>
        <taxon>Halobacteria</taxon>
        <taxon>Halobacteriales</taxon>
        <taxon>Natrialbaceae</taxon>
        <taxon>Natronorubrum</taxon>
    </lineage>
</organism>
<feature type="compositionally biased region" description="Gly residues" evidence="1">
    <location>
        <begin position="93"/>
        <end position="102"/>
    </location>
</feature>
<evidence type="ECO:0000256" key="1">
    <source>
        <dbReference type="SAM" id="MobiDB-lite"/>
    </source>
</evidence>
<dbReference type="KEGG" id="hda:BB347_00395"/>
<keyword evidence="4" id="KW-1185">Reference proteome</keyword>
<accession>A0A1N7A0V2</accession>
<dbReference type="OrthoDB" id="229248at2157"/>
<dbReference type="STRING" id="588898.BB347_00395"/>
<reference evidence="2 5" key="1">
    <citation type="submission" date="2017-01" db="EMBL/GenBank/DDBJ databases">
        <title>Complete genome sequence of Haloterrigena daqingensis type strain (JX313T).</title>
        <authorList>
            <person name="Shuang W."/>
        </authorList>
    </citation>
    <scope>NUCLEOTIDE SEQUENCE [LARGE SCALE GENOMIC DNA]</scope>
    <source>
        <strain evidence="2 5">JX313</strain>
    </source>
</reference>
<dbReference type="AlphaFoldDB" id="A0A1N7A0V2"/>
<proteinExistence type="predicted"/>
<evidence type="ECO:0008006" key="6">
    <source>
        <dbReference type="Google" id="ProtNLM"/>
    </source>
</evidence>
<dbReference type="RefSeq" id="WP_076579577.1">
    <property type="nucleotide sequence ID" value="NZ_CP019327.1"/>
</dbReference>
<evidence type="ECO:0000313" key="4">
    <source>
        <dbReference type="Proteomes" id="UP000185687"/>
    </source>
</evidence>
<feature type="region of interest" description="Disordered" evidence="1">
    <location>
        <begin position="78"/>
        <end position="102"/>
    </location>
</feature>
<name>A0A1N7A0V2_9EURY</name>
<reference evidence="3 4" key="2">
    <citation type="submission" date="2017-01" db="EMBL/GenBank/DDBJ databases">
        <authorList>
            <person name="Mah S.A."/>
            <person name="Swanson W.J."/>
            <person name="Moy G.W."/>
            <person name="Vacquier V.D."/>
        </authorList>
    </citation>
    <scope>NUCLEOTIDE SEQUENCE [LARGE SCALE GENOMIC DNA]</scope>
    <source>
        <strain evidence="3 4">CGMCC 1.8909</strain>
    </source>
</reference>
<protein>
    <recommendedName>
        <fullName evidence="6">PRC-barrel domain-containing protein</fullName>
    </recommendedName>
</protein>
<gene>
    <name evidence="2" type="ORF">BB347_00395</name>
    <name evidence="3" type="ORF">SAMN05421809_0986</name>
</gene>
<sequence>MSARLTPNDVGKPVENAAGERVAVVTSVDRDIAYVRPATDSLESITSSIGWDGIVEQSIGLHSDAVREVTTETIRLEGELPSTDDTVTPALDSGGGGSPDEA</sequence>
<evidence type="ECO:0000313" key="5">
    <source>
        <dbReference type="Proteomes" id="UP000187321"/>
    </source>
</evidence>
<dbReference type="GeneID" id="30954356"/>
<dbReference type="EMBL" id="CP019327">
    <property type="protein sequence ID" value="APX95183.1"/>
    <property type="molecule type" value="Genomic_DNA"/>
</dbReference>
<dbReference type="Proteomes" id="UP000185687">
    <property type="component" value="Unassembled WGS sequence"/>
</dbReference>
<evidence type="ECO:0000313" key="2">
    <source>
        <dbReference type="EMBL" id="APX95183.1"/>
    </source>
</evidence>
<dbReference type="EMBL" id="FTNP01000001">
    <property type="protein sequence ID" value="SIR32626.1"/>
    <property type="molecule type" value="Genomic_DNA"/>
</dbReference>
<dbReference type="Proteomes" id="UP000187321">
    <property type="component" value="Chromosome"/>
</dbReference>